<protein>
    <submittedName>
        <fullName evidence="1">Uncharacterized protein</fullName>
    </submittedName>
</protein>
<dbReference type="AlphaFoldDB" id="A0A8J6TIZ2"/>
<comment type="caution">
    <text evidence="1">The sequence shown here is derived from an EMBL/GenBank/DDBJ whole genome shotgun (WGS) entry which is preliminary data.</text>
</comment>
<gene>
    <name evidence="1" type="ORF">H8E29_09205</name>
</gene>
<dbReference type="EMBL" id="JACNJN010000109">
    <property type="protein sequence ID" value="MBC8335429.1"/>
    <property type="molecule type" value="Genomic_DNA"/>
</dbReference>
<sequence length="130" mass="13714">MFKTQLINLIIVRMEFLNPTGGGTPAVVGSPPVPAVTAVPDINTNLDHTETLPSGAIIDPLEPNDFNNDDSGELYGTAPFETGVLIDVDNAPSHPPLGDYQYVVIIAPDRPAHGPTDVDAIELVDVPPPP</sequence>
<reference evidence="1 2" key="1">
    <citation type="submission" date="2020-08" db="EMBL/GenBank/DDBJ databases">
        <title>Bridging the membrane lipid divide: bacteria of the FCB group superphylum have the potential to synthesize archaeal ether lipids.</title>
        <authorList>
            <person name="Villanueva L."/>
            <person name="Von Meijenfeldt F.A.B."/>
            <person name="Westbye A.B."/>
            <person name="Yadav S."/>
            <person name="Hopmans E.C."/>
            <person name="Dutilh B.E."/>
            <person name="Sinninghe Damste J.S."/>
        </authorList>
    </citation>
    <scope>NUCLEOTIDE SEQUENCE [LARGE SCALE GENOMIC DNA]</scope>
    <source>
        <strain evidence="1">NIOZ-UU36</strain>
    </source>
</reference>
<evidence type="ECO:0000313" key="1">
    <source>
        <dbReference type="EMBL" id="MBC8335429.1"/>
    </source>
</evidence>
<organism evidence="1 2">
    <name type="scientific">Candidatus Desulfolinea nitratireducens</name>
    <dbReference type="NCBI Taxonomy" id="2841698"/>
    <lineage>
        <taxon>Bacteria</taxon>
        <taxon>Bacillati</taxon>
        <taxon>Chloroflexota</taxon>
        <taxon>Anaerolineae</taxon>
        <taxon>Anaerolineales</taxon>
        <taxon>Anaerolineales incertae sedis</taxon>
        <taxon>Candidatus Desulfolinea</taxon>
    </lineage>
</organism>
<dbReference type="Proteomes" id="UP000614469">
    <property type="component" value="Unassembled WGS sequence"/>
</dbReference>
<name>A0A8J6TIZ2_9CHLR</name>
<evidence type="ECO:0000313" key="2">
    <source>
        <dbReference type="Proteomes" id="UP000614469"/>
    </source>
</evidence>
<accession>A0A8J6TIZ2</accession>
<proteinExistence type="predicted"/>